<dbReference type="AlphaFoldDB" id="A0A2T0RPV3"/>
<feature type="domain" description="Inner membrane protein YgaP-like transmembrane" evidence="2">
    <location>
        <begin position="1"/>
        <end position="65"/>
    </location>
</feature>
<evidence type="ECO:0000313" key="4">
    <source>
        <dbReference type="Proteomes" id="UP000239480"/>
    </source>
</evidence>
<reference evidence="3 4" key="1">
    <citation type="submission" date="2018-03" db="EMBL/GenBank/DDBJ databases">
        <title>Genomic Encyclopedia of Archaeal and Bacterial Type Strains, Phase II (KMG-II): from individual species to whole genera.</title>
        <authorList>
            <person name="Goeker M."/>
        </authorList>
    </citation>
    <scope>NUCLEOTIDE SEQUENCE [LARGE SCALE GENOMIC DNA]</scope>
    <source>
        <strain evidence="3 4">DSM 29328</strain>
    </source>
</reference>
<name>A0A2T0RPV3_9RHOB</name>
<protein>
    <recommendedName>
        <fullName evidence="2">Inner membrane protein YgaP-like transmembrane domain-containing protein</fullName>
    </recommendedName>
</protein>
<gene>
    <name evidence="3" type="ORF">CLV78_105272</name>
</gene>
<comment type="caution">
    <text evidence="3">The sequence shown here is derived from an EMBL/GenBank/DDBJ whole genome shotgun (WGS) entry which is preliminary data.</text>
</comment>
<proteinExistence type="predicted"/>
<keyword evidence="1" id="KW-0812">Transmembrane</keyword>
<dbReference type="Pfam" id="PF11127">
    <property type="entry name" value="YgaP-like_TM"/>
    <property type="match status" value="1"/>
</dbReference>
<dbReference type="Proteomes" id="UP000239480">
    <property type="component" value="Unassembled WGS sequence"/>
</dbReference>
<keyword evidence="1" id="KW-1133">Transmembrane helix</keyword>
<dbReference type="EMBL" id="PVTD01000005">
    <property type="protein sequence ID" value="PRY23216.1"/>
    <property type="molecule type" value="Genomic_DNA"/>
</dbReference>
<sequence length="69" mass="7208">MTTNMGSTDRVIRAILGAVLLIAAFTAISSTLWTAIAAIVGLAMLGTAAMGYCPPYQLFGIKTCKIDKV</sequence>
<keyword evidence="1" id="KW-0472">Membrane</keyword>
<accession>A0A2T0RPV3</accession>
<dbReference type="OrthoDB" id="9804804at2"/>
<feature type="transmembrane region" description="Helical" evidence="1">
    <location>
        <begin position="35"/>
        <end position="53"/>
    </location>
</feature>
<evidence type="ECO:0000259" key="2">
    <source>
        <dbReference type="Pfam" id="PF11127"/>
    </source>
</evidence>
<dbReference type="InterPro" id="IPR021309">
    <property type="entry name" value="YgaP-like_TM"/>
</dbReference>
<keyword evidence="4" id="KW-1185">Reference proteome</keyword>
<evidence type="ECO:0000313" key="3">
    <source>
        <dbReference type="EMBL" id="PRY23216.1"/>
    </source>
</evidence>
<evidence type="ECO:0000256" key="1">
    <source>
        <dbReference type="SAM" id="Phobius"/>
    </source>
</evidence>
<feature type="transmembrane region" description="Helical" evidence="1">
    <location>
        <begin position="12"/>
        <end position="29"/>
    </location>
</feature>
<dbReference type="RefSeq" id="WP_106205516.1">
    <property type="nucleotide sequence ID" value="NZ_PVTD01000005.1"/>
</dbReference>
<organism evidence="3 4">
    <name type="scientific">Aliiruegeria haliotis</name>
    <dbReference type="NCBI Taxonomy" id="1280846"/>
    <lineage>
        <taxon>Bacteria</taxon>
        <taxon>Pseudomonadati</taxon>
        <taxon>Pseudomonadota</taxon>
        <taxon>Alphaproteobacteria</taxon>
        <taxon>Rhodobacterales</taxon>
        <taxon>Roseobacteraceae</taxon>
        <taxon>Aliiruegeria</taxon>
    </lineage>
</organism>